<accession>A0AAV8ULR6</accession>
<evidence type="ECO:0000256" key="1">
    <source>
        <dbReference type="SAM" id="Phobius"/>
    </source>
</evidence>
<dbReference type="PANTHER" id="PTHR28026">
    <property type="entry name" value="DUF962 DOMAIN PROTEIN (AFU_ORTHOLOGUE AFUA_8G05310)"/>
    <property type="match status" value="1"/>
</dbReference>
<organism evidence="2 3">
    <name type="scientific">Rhodosorus marinus</name>
    <dbReference type="NCBI Taxonomy" id="101924"/>
    <lineage>
        <taxon>Eukaryota</taxon>
        <taxon>Rhodophyta</taxon>
        <taxon>Stylonematophyceae</taxon>
        <taxon>Stylonematales</taxon>
        <taxon>Stylonemataceae</taxon>
        <taxon>Rhodosorus</taxon>
    </lineage>
</organism>
<proteinExistence type="predicted"/>
<keyword evidence="1" id="KW-0812">Transmembrane</keyword>
<keyword evidence="3" id="KW-1185">Reference proteome</keyword>
<dbReference type="InterPro" id="IPR009305">
    <property type="entry name" value="Mpo1-like"/>
</dbReference>
<dbReference type="PANTHER" id="PTHR28026:SF9">
    <property type="entry name" value="2-HYDROXY-PALMITIC ACID DIOXYGENASE MPO1"/>
    <property type="match status" value="1"/>
</dbReference>
<name>A0AAV8ULR6_9RHOD</name>
<protein>
    <recommendedName>
        <fullName evidence="4">DUF962 domain-containing protein</fullName>
    </recommendedName>
</protein>
<gene>
    <name evidence="2" type="ORF">NDN08_004592</name>
</gene>
<feature type="transmembrane region" description="Helical" evidence="1">
    <location>
        <begin position="52"/>
        <end position="77"/>
    </location>
</feature>
<evidence type="ECO:0000313" key="2">
    <source>
        <dbReference type="EMBL" id="KAJ8903486.1"/>
    </source>
</evidence>
<feature type="transmembrane region" description="Helical" evidence="1">
    <location>
        <begin position="89"/>
        <end position="108"/>
    </location>
</feature>
<comment type="caution">
    <text evidence="2">The sequence shown here is derived from an EMBL/GenBank/DDBJ whole genome shotgun (WGS) entry which is preliminary data.</text>
</comment>
<dbReference type="GO" id="GO:0046521">
    <property type="term" value="P:sphingoid catabolic process"/>
    <property type="evidence" value="ECO:0007669"/>
    <property type="project" value="TreeGrafter"/>
</dbReference>
<dbReference type="EMBL" id="JAMWBK010000007">
    <property type="protein sequence ID" value="KAJ8903486.1"/>
    <property type="molecule type" value="Genomic_DNA"/>
</dbReference>
<keyword evidence="1" id="KW-1133">Transmembrane helix</keyword>
<feature type="transmembrane region" description="Helical" evidence="1">
    <location>
        <begin position="123"/>
        <end position="145"/>
    </location>
</feature>
<dbReference type="GO" id="GO:0016020">
    <property type="term" value="C:membrane"/>
    <property type="evidence" value="ECO:0007669"/>
    <property type="project" value="GOC"/>
</dbReference>
<dbReference type="Pfam" id="PF06127">
    <property type="entry name" value="Mpo1-like"/>
    <property type="match status" value="1"/>
</dbReference>
<evidence type="ECO:0000313" key="3">
    <source>
        <dbReference type="Proteomes" id="UP001157974"/>
    </source>
</evidence>
<sequence>MGAFEDHYRFYHEFHQERRNQIVHMLFVPLILWSVLIFLREWSLDLVLMVTYAVYYLIIDMKFGILSLPYLSFLLVLERLFYNYVGQSIAIRVALFCQVVSWLAQFAAHEFFEGRRPALLSSLAQALGMAPLFVYIEILMLLGLFKDKMQGIQEMQAETKR</sequence>
<dbReference type="GO" id="GO:0005783">
    <property type="term" value="C:endoplasmic reticulum"/>
    <property type="evidence" value="ECO:0007669"/>
    <property type="project" value="TreeGrafter"/>
</dbReference>
<feature type="transmembrane region" description="Helical" evidence="1">
    <location>
        <begin position="21"/>
        <end position="40"/>
    </location>
</feature>
<dbReference type="AlphaFoldDB" id="A0AAV8ULR6"/>
<dbReference type="Proteomes" id="UP001157974">
    <property type="component" value="Unassembled WGS sequence"/>
</dbReference>
<evidence type="ECO:0008006" key="4">
    <source>
        <dbReference type="Google" id="ProtNLM"/>
    </source>
</evidence>
<reference evidence="2 3" key="1">
    <citation type="journal article" date="2023" name="Nat. Commun.">
        <title>Origin of minicircular mitochondrial genomes in red algae.</title>
        <authorList>
            <person name="Lee Y."/>
            <person name="Cho C.H."/>
            <person name="Lee Y.M."/>
            <person name="Park S.I."/>
            <person name="Yang J.H."/>
            <person name="West J.A."/>
            <person name="Bhattacharya D."/>
            <person name="Yoon H.S."/>
        </authorList>
    </citation>
    <scope>NUCLEOTIDE SEQUENCE [LARGE SCALE GENOMIC DNA]</scope>
    <source>
        <strain evidence="2 3">CCMP1338</strain>
        <tissue evidence="2">Whole cell</tissue>
    </source>
</reference>
<keyword evidence="1" id="KW-0472">Membrane</keyword>